<keyword evidence="3" id="KW-0964">Secreted</keyword>
<evidence type="ECO:0000256" key="4">
    <source>
        <dbReference type="ARBA" id="ARBA00022729"/>
    </source>
</evidence>
<dbReference type="Gene3D" id="3.20.20.80">
    <property type="entry name" value="Glycosidases"/>
    <property type="match status" value="1"/>
</dbReference>
<sequence>MKVLRTLIVSVAALITLGVNASPASLSRRFGKGGDIIRGVNLGGLFVLEPWINPSLFKQWEGDNRQVVDEWSYCQALGKQECLSRLQKHWATWVTEDDIKTLASLGLNHIRIPIGYWAFTIKDDEPYVQGQIPYLENIIGWIGKYNMNAVIDLHGVPGSQNGFDNSGKFGGIHWQDTQENIDRSITAVEGIARIAEKYSDIVDAIQVVNEPANWGLSKDGIIDFYKNSYTSFRRIAPNTIMIIHDAFLAPSEWESFNIRGWDNVILDTHNYHVFVKDRLTLDREGHLTATCQDAANVRNFNTHLWTVTGEWSLAVTDCARWLNGLDKGARWDGSLEWEMNGPVYSGATCAGQNSISAWDEQTRTFFRQFAEAQMDAYEAGSGWFFWNFKTEEADDWNYIKLAQNGIIPNPPTNREYSRYSLDGDHWNIKIRSPWCHE</sequence>
<name>A0A2G5BCL4_COERN</name>
<dbReference type="GO" id="GO:0004338">
    <property type="term" value="F:glucan exo-1,3-beta-glucosidase activity"/>
    <property type="evidence" value="ECO:0007669"/>
    <property type="project" value="UniProtKB-EC"/>
</dbReference>
<dbReference type="InterPro" id="IPR017853">
    <property type="entry name" value="GH"/>
</dbReference>
<evidence type="ECO:0000256" key="6">
    <source>
        <dbReference type="ARBA" id="ARBA00023295"/>
    </source>
</evidence>
<dbReference type="InterPro" id="IPR050386">
    <property type="entry name" value="Glycosyl_hydrolase_5"/>
</dbReference>
<keyword evidence="7" id="KW-0961">Cell wall biogenesis/degradation</keyword>
<accession>A0A2G5BCL4</accession>
<dbReference type="STRING" id="763665.A0A2G5BCL4"/>
<evidence type="ECO:0000256" key="3">
    <source>
        <dbReference type="ARBA" id="ARBA00022525"/>
    </source>
</evidence>
<dbReference type="Proteomes" id="UP000242474">
    <property type="component" value="Unassembled WGS sequence"/>
</dbReference>
<dbReference type="GO" id="GO:0071555">
    <property type="term" value="P:cell wall organization"/>
    <property type="evidence" value="ECO:0007669"/>
    <property type="project" value="UniProtKB-KW"/>
</dbReference>
<keyword evidence="12" id="KW-1185">Reference proteome</keyword>
<evidence type="ECO:0000256" key="8">
    <source>
        <dbReference type="ARBA" id="ARBA00036824"/>
    </source>
</evidence>
<dbReference type="EC" id="3.2.1.58" evidence="9"/>
<dbReference type="SUPFAM" id="SSF51445">
    <property type="entry name" value="(Trans)glycosidases"/>
    <property type="match status" value="1"/>
</dbReference>
<dbReference type="PANTHER" id="PTHR31297:SF1">
    <property type="entry name" value="GLUCAN 1,3-BETA-GLUCOSIDASE I_II-RELATED"/>
    <property type="match status" value="1"/>
</dbReference>
<dbReference type="AlphaFoldDB" id="A0A2G5BCL4"/>
<evidence type="ECO:0000256" key="5">
    <source>
        <dbReference type="ARBA" id="ARBA00022801"/>
    </source>
</evidence>
<reference evidence="11 12" key="1">
    <citation type="journal article" date="2015" name="Genome Biol. Evol.">
        <title>Phylogenomic analyses indicate that early fungi evolved digesting cell walls of algal ancestors of land plants.</title>
        <authorList>
            <person name="Chang Y."/>
            <person name="Wang S."/>
            <person name="Sekimoto S."/>
            <person name="Aerts A.L."/>
            <person name="Choi C."/>
            <person name="Clum A."/>
            <person name="LaButti K.M."/>
            <person name="Lindquist E.A."/>
            <person name="Yee Ngan C."/>
            <person name="Ohm R.A."/>
            <person name="Salamov A.A."/>
            <person name="Grigoriev I.V."/>
            <person name="Spatafora J.W."/>
            <person name="Berbee M.L."/>
        </authorList>
    </citation>
    <scope>NUCLEOTIDE SEQUENCE [LARGE SCALE GENOMIC DNA]</scope>
    <source>
        <strain evidence="11 12">NRRL 1564</strain>
    </source>
</reference>
<feature type="chain" id="PRO_5013592751" description="glucan 1,3-beta-glucosidase" evidence="10">
    <location>
        <begin position="22"/>
        <end position="437"/>
    </location>
</feature>
<keyword evidence="4 10" id="KW-0732">Signal</keyword>
<comment type="subcellular location">
    <subcellularLocation>
        <location evidence="1">Secreted</location>
    </subcellularLocation>
</comment>
<comment type="catalytic activity">
    <reaction evidence="8">
        <text>Successive hydrolysis of beta-D-glucose units from the non-reducing ends of (1-&gt;3)-beta-D-glucans, releasing alpha-glucose.</text>
        <dbReference type="EC" id="3.2.1.58"/>
    </reaction>
</comment>
<keyword evidence="5" id="KW-0378">Hydrolase</keyword>
<dbReference type="GO" id="GO:0009251">
    <property type="term" value="P:glucan catabolic process"/>
    <property type="evidence" value="ECO:0007669"/>
    <property type="project" value="TreeGrafter"/>
</dbReference>
<dbReference type="OrthoDB" id="62120at2759"/>
<proteinExistence type="inferred from homology"/>
<keyword evidence="6" id="KW-0326">Glycosidase</keyword>
<evidence type="ECO:0000313" key="11">
    <source>
        <dbReference type="EMBL" id="PIA16764.1"/>
    </source>
</evidence>
<evidence type="ECO:0000256" key="10">
    <source>
        <dbReference type="SAM" id="SignalP"/>
    </source>
</evidence>
<comment type="similarity">
    <text evidence="2">Belongs to the glycosyl hydrolase 5 (cellulase A) family.</text>
</comment>
<gene>
    <name evidence="11" type="ORF">COEREDRAFT_81108</name>
</gene>
<evidence type="ECO:0000256" key="7">
    <source>
        <dbReference type="ARBA" id="ARBA00023316"/>
    </source>
</evidence>
<dbReference type="PANTHER" id="PTHR31297">
    <property type="entry name" value="GLUCAN ENDO-1,6-BETA-GLUCOSIDASE B"/>
    <property type="match status" value="1"/>
</dbReference>
<evidence type="ECO:0000256" key="9">
    <source>
        <dbReference type="ARBA" id="ARBA00038929"/>
    </source>
</evidence>
<evidence type="ECO:0000313" key="12">
    <source>
        <dbReference type="Proteomes" id="UP000242474"/>
    </source>
</evidence>
<dbReference type="GO" id="GO:0009986">
    <property type="term" value="C:cell surface"/>
    <property type="evidence" value="ECO:0007669"/>
    <property type="project" value="TreeGrafter"/>
</dbReference>
<protein>
    <recommendedName>
        <fullName evidence="9">glucan 1,3-beta-glucosidase</fullName>
        <ecNumber evidence="9">3.2.1.58</ecNumber>
    </recommendedName>
</protein>
<organism evidence="11 12">
    <name type="scientific">Coemansia reversa (strain ATCC 12441 / NRRL 1564)</name>
    <dbReference type="NCBI Taxonomy" id="763665"/>
    <lineage>
        <taxon>Eukaryota</taxon>
        <taxon>Fungi</taxon>
        <taxon>Fungi incertae sedis</taxon>
        <taxon>Zoopagomycota</taxon>
        <taxon>Kickxellomycotina</taxon>
        <taxon>Kickxellomycetes</taxon>
        <taxon>Kickxellales</taxon>
        <taxon>Kickxellaceae</taxon>
        <taxon>Coemansia</taxon>
    </lineage>
</organism>
<dbReference type="GO" id="GO:0005576">
    <property type="term" value="C:extracellular region"/>
    <property type="evidence" value="ECO:0007669"/>
    <property type="project" value="UniProtKB-SubCell"/>
</dbReference>
<evidence type="ECO:0000256" key="2">
    <source>
        <dbReference type="ARBA" id="ARBA00005641"/>
    </source>
</evidence>
<feature type="signal peptide" evidence="10">
    <location>
        <begin position="1"/>
        <end position="21"/>
    </location>
</feature>
<dbReference type="EMBL" id="KZ303498">
    <property type="protein sequence ID" value="PIA16764.1"/>
    <property type="molecule type" value="Genomic_DNA"/>
</dbReference>
<evidence type="ECO:0000256" key="1">
    <source>
        <dbReference type="ARBA" id="ARBA00004613"/>
    </source>
</evidence>